<dbReference type="AlphaFoldDB" id="A0A016VVB5"/>
<accession>A0A016VVB5</accession>
<proteinExistence type="predicted"/>
<evidence type="ECO:0000256" key="1">
    <source>
        <dbReference type="SAM" id="Phobius"/>
    </source>
</evidence>
<dbReference type="OrthoDB" id="10458561at2759"/>
<keyword evidence="1" id="KW-0472">Membrane</keyword>
<keyword evidence="1" id="KW-1133">Transmembrane helix</keyword>
<evidence type="ECO:0000313" key="3">
    <source>
        <dbReference type="Proteomes" id="UP000024635"/>
    </source>
</evidence>
<comment type="caution">
    <text evidence="2">The sequence shown here is derived from an EMBL/GenBank/DDBJ whole genome shotgun (WGS) entry which is preliminary data.</text>
</comment>
<protein>
    <submittedName>
        <fullName evidence="2">Uncharacterized protein</fullName>
    </submittedName>
</protein>
<feature type="transmembrane region" description="Helical" evidence="1">
    <location>
        <begin position="73"/>
        <end position="90"/>
    </location>
</feature>
<keyword evidence="1" id="KW-0812">Transmembrane</keyword>
<dbReference type="EMBL" id="JARK01001340">
    <property type="protein sequence ID" value="EYC30967.1"/>
    <property type="molecule type" value="Genomic_DNA"/>
</dbReference>
<organism evidence="2 3">
    <name type="scientific">Ancylostoma ceylanicum</name>
    <dbReference type="NCBI Taxonomy" id="53326"/>
    <lineage>
        <taxon>Eukaryota</taxon>
        <taxon>Metazoa</taxon>
        <taxon>Ecdysozoa</taxon>
        <taxon>Nematoda</taxon>
        <taxon>Chromadorea</taxon>
        <taxon>Rhabditida</taxon>
        <taxon>Rhabditina</taxon>
        <taxon>Rhabditomorpha</taxon>
        <taxon>Strongyloidea</taxon>
        <taxon>Ancylostomatidae</taxon>
        <taxon>Ancylostomatinae</taxon>
        <taxon>Ancylostoma</taxon>
    </lineage>
</organism>
<gene>
    <name evidence="2" type="primary">Acey_s0004.g1878</name>
    <name evidence="2" type="ORF">Y032_0004g1878</name>
</gene>
<keyword evidence="3" id="KW-1185">Reference proteome</keyword>
<sequence length="103" mass="11573">MANWTQCFVMDPVKPDIGAERLSFCLQVLHASKISAGNTTTITFWRALFVITSETLPVSLHLLHLFKIAENKVFYVYLLGVFVYSIAIDIPSETVCPPERIIA</sequence>
<evidence type="ECO:0000313" key="2">
    <source>
        <dbReference type="EMBL" id="EYC30967.1"/>
    </source>
</evidence>
<name>A0A016VVB5_9BILA</name>
<dbReference type="Proteomes" id="UP000024635">
    <property type="component" value="Unassembled WGS sequence"/>
</dbReference>
<reference evidence="3" key="1">
    <citation type="journal article" date="2015" name="Nat. Genet.">
        <title>The genome and transcriptome of the zoonotic hookworm Ancylostoma ceylanicum identify infection-specific gene families.</title>
        <authorList>
            <person name="Schwarz E.M."/>
            <person name="Hu Y."/>
            <person name="Antoshechkin I."/>
            <person name="Miller M.M."/>
            <person name="Sternberg P.W."/>
            <person name="Aroian R.V."/>
        </authorList>
    </citation>
    <scope>NUCLEOTIDE SEQUENCE</scope>
    <source>
        <strain evidence="3">HY135</strain>
    </source>
</reference>